<dbReference type="RefSeq" id="WP_346750676.1">
    <property type="nucleotide sequence ID" value="NZ_JAUJEA010000001.1"/>
</dbReference>
<comment type="caution">
    <text evidence="2">The sequence shown here is derived from an EMBL/GenBank/DDBJ whole genome shotgun (WGS) entry which is preliminary data.</text>
</comment>
<protein>
    <submittedName>
        <fullName evidence="2">Uncharacterized protein</fullName>
    </submittedName>
</protein>
<reference evidence="2" key="1">
    <citation type="submission" date="2023-06" db="EMBL/GenBank/DDBJ databases">
        <title>Genomic of Parafulvivirga corallium.</title>
        <authorList>
            <person name="Wang G."/>
        </authorList>
    </citation>
    <scope>NUCLEOTIDE SEQUENCE</scope>
    <source>
        <strain evidence="2">BMA10</strain>
    </source>
</reference>
<evidence type="ECO:0000313" key="2">
    <source>
        <dbReference type="EMBL" id="MDN5200654.1"/>
    </source>
</evidence>
<feature type="transmembrane region" description="Helical" evidence="1">
    <location>
        <begin position="6"/>
        <end position="26"/>
    </location>
</feature>
<proteinExistence type="predicted"/>
<dbReference type="EMBL" id="JAUJEA010000001">
    <property type="protein sequence ID" value="MDN5200654.1"/>
    <property type="molecule type" value="Genomic_DNA"/>
</dbReference>
<keyword evidence="1" id="KW-0812">Transmembrane</keyword>
<evidence type="ECO:0000256" key="1">
    <source>
        <dbReference type="SAM" id="Phobius"/>
    </source>
</evidence>
<keyword evidence="1" id="KW-1133">Transmembrane helix</keyword>
<evidence type="ECO:0000313" key="3">
    <source>
        <dbReference type="Proteomes" id="UP001172082"/>
    </source>
</evidence>
<accession>A0ABT8KK88</accession>
<keyword evidence="3" id="KW-1185">Reference proteome</keyword>
<keyword evidence="1" id="KW-0472">Membrane</keyword>
<name>A0ABT8KK88_9BACT</name>
<gene>
    <name evidence="2" type="ORF">QQ008_04755</name>
</gene>
<organism evidence="2 3">
    <name type="scientific">Splendidivirga corallicola</name>
    <dbReference type="NCBI Taxonomy" id="3051826"/>
    <lineage>
        <taxon>Bacteria</taxon>
        <taxon>Pseudomonadati</taxon>
        <taxon>Bacteroidota</taxon>
        <taxon>Cytophagia</taxon>
        <taxon>Cytophagales</taxon>
        <taxon>Splendidivirgaceae</taxon>
        <taxon>Splendidivirga</taxon>
    </lineage>
</organism>
<sequence length="46" mass="5342">MEDLFLKIYLIINDAIFAGILIYIFIYSSKLDLAKEIKQSNEDKTS</sequence>
<dbReference type="Proteomes" id="UP001172082">
    <property type="component" value="Unassembled WGS sequence"/>
</dbReference>